<dbReference type="GO" id="GO:0140575">
    <property type="term" value="F:transmembrane monodehydroascorbate reductase activity"/>
    <property type="evidence" value="ECO:0007669"/>
    <property type="project" value="InterPro"/>
</dbReference>
<dbReference type="PROSITE" id="PS50939">
    <property type="entry name" value="CYTOCHROME_B561"/>
    <property type="match status" value="1"/>
</dbReference>
<dbReference type="InterPro" id="IPR045150">
    <property type="entry name" value="CYB561D1/2"/>
</dbReference>
<keyword evidence="8 12" id="KW-1133">Transmembrane helix</keyword>
<keyword evidence="3" id="KW-0813">Transport</keyword>
<evidence type="ECO:0000313" key="15">
    <source>
        <dbReference type="Proteomes" id="UP001162162"/>
    </source>
</evidence>
<comment type="cofactor">
    <cofactor evidence="1">
        <name>heme b</name>
        <dbReference type="ChEBI" id="CHEBI:60344"/>
    </cofactor>
</comment>
<keyword evidence="6" id="KW-0479">Metal-binding</keyword>
<dbReference type="Pfam" id="PF03188">
    <property type="entry name" value="Cytochrom_B561"/>
    <property type="match status" value="1"/>
</dbReference>
<name>A0AAV8ZF21_9CUCU</name>
<feature type="transmembrane region" description="Helical" evidence="12">
    <location>
        <begin position="20"/>
        <end position="38"/>
    </location>
</feature>
<dbReference type="PANTHER" id="PTHR15422:SF43">
    <property type="entry name" value="ASCORBATE FERRIREDUCTASE (TRANSMEMBRANE)"/>
    <property type="match status" value="1"/>
</dbReference>
<protein>
    <recommendedName>
        <fullName evidence="11">ascorbate ferrireductase (transmembrane)</fullName>
        <ecNumber evidence="11">7.2.1.3</ecNumber>
    </recommendedName>
</protein>
<gene>
    <name evidence="14" type="ORF">NQ318_001321</name>
</gene>
<keyword evidence="5 12" id="KW-0812">Transmembrane</keyword>
<dbReference type="PROSITE" id="PS51257">
    <property type="entry name" value="PROKAR_LIPOPROTEIN"/>
    <property type="match status" value="1"/>
</dbReference>
<keyword evidence="7" id="KW-0249">Electron transport</keyword>
<evidence type="ECO:0000256" key="10">
    <source>
        <dbReference type="ARBA" id="ARBA00023136"/>
    </source>
</evidence>
<evidence type="ECO:0000256" key="6">
    <source>
        <dbReference type="ARBA" id="ARBA00022723"/>
    </source>
</evidence>
<evidence type="ECO:0000313" key="14">
    <source>
        <dbReference type="EMBL" id="KAJ8962910.1"/>
    </source>
</evidence>
<feature type="domain" description="Cytochrome b561" evidence="13">
    <location>
        <begin position="13"/>
        <end position="216"/>
    </location>
</feature>
<dbReference type="GO" id="GO:0046872">
    <property type="term" value="F:metal ion binding"/>
    <property type="evidence" value="ECO:0007669"/>
    <property type="project" value="UniProtKB-KW"/>
</dbReference>
<feature type="transmembrane region" description="Helical" evidence="12">
    <location>
        <begin position="88"/>
        <end position="108"/>
    </location>
</feature>
<dbReference type="EC" id="7.2.1.3" evidence="11"/>
<evidence type="ECO:0000256" key="12">
    <source>
        <dbReference type="SAM" id="Phobius"/>
    </source>
</evidence>
<evidence type="ECO:0000256" key="9">
    <source>
        <dbReference type="ARBA" id="ARBA00023004"/>
    </source>
</evidence>
<proteinExistence type="predicted"/>
<feature type="transmembrane region" description="Helical" evidence="12">
    <location>
        <begin position="114"/>
        <end position="137"/>
    </location>
</feature>
<feature type="non-terminal residue" evidence="14">
    <location>
        <position position="234"/>
    </location>
</feature>
<keyword evidence="15" id="KW-1185">Reference proteome</keyword>
<sequence>MAKDDFGKLSVNVRRFLINYTVRFIFGALVIYSCWIPLQKMEGWFSWHIILCTFGYIPLMAESIMLFVGDELWSRQLSRKSKYMVHGILVSVGTFFTIVGNALVFRYLSPGYHLYTAHGITGLVSMIILIISLFLGYAVNYSDQVRRFIPMRPVWYKLIHNVVGMLGYAIGIASLCFGYYTRWFKYYYPREESRIVAVVFTILVSLWSLNGALVSAYNQLKNLLCQKSSVSELQ</sequence>
<dbReference type="GO" id="GO:0016020">
    <property type="term" value="C:membrane"/>
    <property type="evidence" value="ECO:0007669"/>
    <property type="project" value="UniProtKB-SubCell"/>
</dbReference>
<keyword evidence="10 12" id="KW-0472">Membrane</keyword>
<evidence type="ECO:0000256" key="8">
    <source>
        <dbReference type="ARBA" id="ARBA00022989"/>
    </source>
</evidence>
<evidence type="ECO:0000259" key="13">
    <source>
        <dbReference type="PROSITE" id="PS50939"/>
    </source>
</evidence>
<dbReference type="EMBL" id="JAPWTK010000002">
    <property type="protein sequence ID" value="KAJ8962910.1"/>
    <property type="molecule type" value="Genomic_DNA"/>
</dbReference>
<feature type="transmembrane region" description="Helical" evidence="12">
    <location>
        <begin position="158"/>
        <end position="180"/>
    </location>
</feature>
<dbReference type="SMART" id="SM00665">
    <property type="entry name" value="B561"/>
    <property type="match status" value="1"/>
</dbReference>
<evidence type="ECO:0000256" key="2">
    <source>
        <dbReference type="ARBA" id="ARBA00004141"/>
    </source>
</evidence>
<keyword evidence="4" id="KW-0349">Heme</keyword>
<dbReference type="AlphaFoldDB" id="A0AAV8ZF21"/>
<evidence type="ECO:0000256" key="5">
    <source>
        <dbReference type="ARBA" id="ARBA00022692"/>
    </source>
</evidence>
<feature type="transmembrane region" description="Helical" evidence="12">
    <location>
        <begin position="195"/>
        <end position="217"/>
    </location>
</feature>
<evidence type="ECO:0000256" key="3">
    <source>
        <dbReference type="ARBA" id="ARBA00022448"/>
    </source>
</evidence>
<keyword evidence="9" id="KW-0408">Iron</keyword>
<reference evidence="14" key="1">
    <citation type="journal article" date="2023" name="Insect Mol. Biol.">
        <title>Genome sequencing provides insights into the evolution of gene families encoding plant cell wall-degrading enzymes in longhorned beetles.</title>
        <authorList>
            <person name="Shin N.R."/>
            <person name="Okamura Y."/>
            <person name="Kirsch R."/>
            <person name="Pauchet Y."/>
        </authorList>
    </citation>
    <scope>NUCLEOTIDE SEQUENCE</scope>
    <source>
        <strain evidence="14">AMC_N1</strain>
    </source>
</reference>
<evidence type="ECO:0000256" key="11">
    <source>
        <dbReference type="ARBA" id="ARBA00024225"/>
    </source>
</evidence>
<dbReference type="GO" id="GO:0140571">
    <property type="term" value="F:transmembrane ascorbate ferrireductase activity"/>
    <property type="evidence" value="ECO:0007669"/>
    <property type="project" value="UniProtKB-EC"/>
</dbReference>
<dbReference type="InterPro" id="IPR006593">
    <property type="entry name" value="Cyt_b561/ferric_Rdtase_TM"/>
</dbReference>
<comment type="caution">
    <text evidence="14">The sequence shown here is derived from an EMBL/GenBank/DDBJ whole genome shotgun (WGS) entry which is preliminary data.</text>
</comment>
<evidence type="ECO:0000256" key="7">
    <source>
        <dbReference type="ARBA" id="ARBA00022982"/>
    </source>
</evidence>
<comment type="subcellular location">
    <subcellularLocation>
        <location evidence="2">Membrane</location>
        <topology evidence="2">Multi-pass membrane protein</topology>
    </subcellularLocation>
</comment>
<dbReference type="PANTHER" id="PTHR15422">
    <property type="entry name" value="OS05G0565100 PROTEIN"/>
    <property type="match status" value="1"/>
</dbReference>
<evidence type="ECO:0000256" key="1">
    <source>
        <dbReference type="ARBA" id="ARBA00001970"/>
    </source>
</evidence>
<dbReference type="Gene3D" id="1.20.120.1770">
    <property type="match status" value="1"/>
</dbReference>
<feature type="transmembrane region" description="Helical" evidence="12">
    <location>
        <begin position="44"/>
        <end position="68"/>
    </location>
</feature>
<dbReference type="Proteomes" id="UP001162162">
    <property type="component" value="Unassembled WGS sequence"/>
</dbReference>
<accession>A0AAV8ZF21</accession>
<organism evidence="14 15">
    <name type="scientific">Aromia moschata</name>
    <dbReference type="NCBI Taxonomy" id="1265417"/>
    <lineage>
        <taxon>Eukaryota</taxon>
        <taxon>Metazoa</taxon>
        <taxon>Ecdysozoa</taxon>
        <taxon>Arthropoda</taxon>
        <taxon>Hexapoda</taxon>
        <taxon>Insecta</taxon>
        <taxon>Pterygota</taxon>
        <taxon>Neoptera</taxon>
        <taxon>Endopterygota</taxon>
        <taxon>Coleoptera</taxon>
        <taxon>Polyphaga</taxon>
        <taxon>Cucujiformia</taxon>
        <taxon>Chrysomeloidea</taxon>
        <taxon>Cerambycidae</taxon>
        <taxon>Cerambycinae</taxon>
        <taxon>Callichromatini</taxon>
        <taxon>Aromia</taxon>
    </lineage>
</organism>
<evidence type="ECO:0000256" key="4">
    <source>
        <dbReference type="ARBA" id="ARBA00022617"/>
    </source>
</evidence>